<sequence length="203" mass="23198">MSETMMNGLPEWASDPQTLTLTEDRYDTLPDQVRKLIEVIDGNVIFCQSGTPEHSDVCRRLANALEAAKPEEPCQWVSTDIDMYFVKRRRLDGKLSFRRPDVLVYGCIERGGKVATTDAELVVEVVSPGSGYTDTVDKLAEYAHEGIPIYLVVYLDDEFYVRSIREYRLDWPSRTYRLAETHEGVLELERPFPVSVPFKELDG</sequence>
<dbReference type="InterPro" id="IPR011335">
    <property type="entry name" value="Restrct_endonuc-II-like"/>
</dbReference>
<dbReference type="PANTHER" id="PTHR34107:SF4">
    <property type="entry name" value="SLL1222 PROTEIN"/>
    <property type="match status" value="1"/>
</dbReference>
<keyword evidence="2" id="KW-0378">Hydrolase</keyword>
<organism evidence="2 3">
    <name type="scientific">Nonomuraea endophytica</name>
    <dbReference type="NCBI Taxonomy" id="714136"/>
    <lineage>
        <taxon>Bacteria</taxon>
        <taxon>Bacillati</taxon>
        <taxon>Actinomycetota</taxon>
        <taxon>Actinomycetes</taxon>
        <taxon>Streptosporangiales</taxon>
        <taxon>Streptosporangiaceae</taxon>
        <taxon>Nonomuraea</taxon>
    </lineage>
</organism>
<dbReference type="Proteomes" id="UP000568380">
    <property type="component" value="Unassembled WGS sequence"/>
</dbReference>
<dbReference type="InterPro" id="IPR012296">
    <property type="entry name" value="Nuclease_put_TT1808"/>
</dbReference>
<protein>
    <submittedName>
        <fullName evidence="2">Uma2 family endonuclease</fullName>
    </submittedName>
</protein>
<feature type="domain" description="Putative restriction endonuclease" evidence="1">
    <location>
        <begin position="25"/>
        <end position="193"/>
    </location>
</feature>
<dbReference type="AlphaFoldDB" id="A0A7W7ZWB2"/>
<dbReference type="RefSeq" id="WP_312896152.1">
    <property type="nucleotide sequence ID" value="NZ_JACHIN010000001.1"/>
</dbReference>
<dbReference type="CDD" id="cd06260">
    <property type="entry name" value="DUF820-like"/>
    <property type="match status" value="1"/>
</dbReference>
<gene>
    <name evidence="2" type="ORF">HNR40_000418</name>
</gene>
<evidence type="ECO:0000259" key="1">
    <source>
        <dbReference type="Pfam" id="PF05685"/>
    </source>
</evidence>
<name>A0A7W7ZWB2_9ACTN</name>
<evidence type="ECO:0000313" key="3">
    <source>
        <dbReference type="Proteomes" id="UP000568380"/>
    </source>
</evidence>
<comment type="caution">
    <text evidence="2">The sequence shown here is derived from an EMBL/GenBank/DDBJ whole genome shotgun (WGS) entry which is preliminary data.</text>
</comment>
<dbReference type="Pfam" id="PF05685">
    <property type="entry name" value="Uma2"/>
    <property type="match status" value="1"/>
</dbReference>
<dbReference type="InterPro" id="IPR008538">
    <property type="entry name" value="Uma2"/>
</dbReference>
<evidence type="ECO:0000313" key="2">
    <source>
        <dbReference type="EMBL" id="MBB5074972.1"/>
    </source>
</evidence>
<keyword evidence="2" id="KW-0540">Nuclease</keyword>
<proteinExistence type="predicted"/>
<dbReference type="Gene3D" id="3.90.1570.10">
    <property type="entry name" value="tt1808, chain A"/>
    <property type="match status" value="1"/>
</dbReference>
<dbReference type="SUPFAM" id="SSF52980">
    <property type="entry name" value="Restriction endonuclease-like"/>
    <property type="match status" value="1"/>
</dbReference>
<keyword evidence="2" id="KW-0255">Endonuclease</keyword>
<keyword evidence="3" id="KW-1185">Reference proteome</keyword>
<dbReference type="PANTHER" id="PTHR34107">
    <property type="entry name" value="SLL0198 PROTEIN-RELATED"/>
    <property type="match status" value="1"/>
</dbReference>
<accession>A0A7W7ZWB2</accession>
<dbReference type="EMBL" id="JACHIN010000001">
    <property type="protein sequence ID" value="MBB5074972.1"/>
    <property type="molecule type" value="Genomic_DNA"/>
</dbReference>
<dbReference type="GO" id="GO:0004519">
    <property type="term" value="F:endonuclease activity"/>
    <property type="evidence" value="ECO:0007669"/>
    <property type="project" value="UniProtKB-KW"/>
</dbReference>
<reference evidence="2 3" key="1">
    <citation type="submission" date="2020-08" db="EMBL/GenBank/DDBJ databases">
        <title>Genomic Encyclopedia of Type Strains, Phase IV (KMG-IV): sequencing the most valuable type-strain genomes for metagenomic binning, comparative biology and taxonomic classification.</title>
        <authorList>
            <person name="Goeker M."/>
        </authorList>
    </citation>
    <scope>NUCLEOTIDE SEQUENCE [LARGE SCALE GENOMIC DNA]</scope>
    <source>
        <strain evidence="2 3">DSM 45385</strain>
    </source>
</reference>